<feature type="domain" description="PAS" evidence="2">
    <location>
        <begin position="14"/>
        <end position="51"/>
    </location>
</feature>
<dbReference type="InterPro" id="IPR035965">
    <property type="entry name" value="PAS-like_dom_sf"/>
</dbReference>
<evidence type="ECO:0000313" key="6">
    <source>
        <dbReference type="Proteomes" id="UP000515728"/>
    </source>
</evidence>
<dbReference type="PROSITE" id="PS50113">
    <property type="entry name" value="PAC"/>
    <property type="match status" value="1"/>
</dbReference>
<dbReference type="SMART" id="SM00086">
    <property type="entry name" value="PAC"/>
    <property type="match status" value="1"/>
</dbReference>
<sequence length="715" mass="75875">MTEISGTAGVAPVAAADLPRVLHGAPAAVLMIDLTTREVVYANAAAIELTGDRVHLPVDVDAWGDAAGLTDLGGQRMSETSSPLSLVAAGVPVSGEPVAVHDAARRGSTVTDEQRDASEGRLLWVTGFGLTGAAPTAGAAGLESRALVVFLQISGTEHGDRRQLEVLRDRAVVATEMSFTITDPRQPDDPLIWVNPSFTRLTGYSYEDVVGRNCRLLQGPNTDRATVERIADALSRREPFTSVLLNYRKDGSAYWNQVSISPVFDGAGELINFVGVQNDVTERVTVEQERATALADAESSRSQLRLLAEATTQMTEALGVGDACARLARIVVPQLADLCVVDLLERPGASVPTRLAVAARDAADEDRLRRLGELPDGPAGDAPRLIAELPERGAERHPDDPASAAVYDELRLRSAMVVPIRARGRVLGTLTLLTQLPYGRRYGSRDLHLAADLAGRAGLTVDNARLYEVEHAAAATLQRSLLPVVPEVTGLQVAARYLVGADGNQVGGDWYDVLPLPDGAVGIAVGDVVGHDLAAAAAMGQLRGVVRSYAWEGRGPGSVLDRCDQLVQGLEMAAMATAFYARIEPPDAEGMRVVRYANAGHPAPLVLDPDGSLRRLDEQRSPMIGAVPMFGRSSGRVRAEAELTCPPGSVLLLYTDGLTDMVGHDADERTDLLERTVHAQRPGVEAEELVDGVLAACAPTRLSDDVALLAVRLTA</sequence>
<protein>
    <submittedName>
        <fullName evidence="5">SpoIIE family protein phosphatase</fullName>
    </submittedName>
</protein>
<dbReference type="InterPro" id="IPR000700">
    <property type="entry name" value="PAS-assoc_C"/>
</dbReference>
<evidence type="ECO:0000259" key="4">
    <source>
        <dbReference type="PROSITE" id="PS51746"/>
    </source>
</evidence>
<dbReference type="Gene3D" id="3.60.40.10">
    <property type="entry name" value="PPM-type phosphatase domain"/>
    <property type="match status" value="1"/>
</dbReference>
<evidence type="ECO:0000256" key="1">
    <source>
        <dbReference type="ARBA" id="ARBA00022801"/>
    </source>
</evidence>
<dbReference type="KEGG" id="ppel:H6H00_02325"/>
<keyword evidence="6" id="KW-1185">Reference proteome</keyword>
<dbReference type="EMBL" id="CP060131">
    <property type="protein sequence ID" value="QNG52907.1"/>
    <property type="molecule type" value="Genomic_DNA"/>
</dbReference>
<dbReference type="Proteomes" id="UP000515728">
    <property type="component" value="Chromosome"/>
</dbReference>
<dbReference type="PANTHER" id="PTHR43156">
    <property type="entry name" value="STAGE II SPORULATION PROTEIN E-RELATED"/>
    <property type="match status" value="1"/>
</dbReference>
<gene>
    <name evidence="5" type="ORF">H6H00_02325</name>
</gene>
<dbReference type="Pfam" id="PF13426">
    <property type="entry name" value="PAS_9"/>
    <property type="match status" value="1"/>
</dbReference>
<evidence type="ECO:0000259" key="3">
    <source>
        <dbReference type="PROSITE" id="PS50113"/>
    </source>
</evidence>
<dbReference type="InterPro" id="IPR000014">
    <property type="entry name" value="PAS"/>
</dbReference>
<dbReference type="SUPFAM" id="SSF81606">
    <property type="entry name" value="PP2C-like"/>
    <property type="match status" value="1"/>
</dbReference>
<organism evidence="5 6">
    <name type="scientific">Pseudonocardia petroleophila</name>
    <dbReference type="NCBI Taxonomy" id="37331"/>
    <lineage>
        <taxon>Bacteria</taxon>
        <taxon>Bacillati</taxon>
        <taxon>Actinomycetota</taxon>
        <taxon>Actinomycetes</taxon>
        <taxon>Pseudonocardiales</taxon>
        <taxon>Pseudonocardiaceae</taxon>
        <taxon>Pseudonocardia</taxon>
    </lineage>
</organism>
<dbReference type="GO" id="GO:0016791">
    <property type="term" value="F:phosphatase activity"/>
    <property type="evidence" value="ECO:0007669"/>
    <property type="project" value="TreeGrafter"/>
</dbReference>
<evidence type="ECO:0000259" key="2">
    <source>
        <dbReference type="PROSITE" id="PS50112"/>
    </source>
</evidence>
<dbReference type="Pfam" id="PF13188">
    <property type="entry name" value="PAS_8"/>
    <property type="match status" value="1"/>
</dbReference>
<dbReference type="SMART" id="SM00331">
    <property type="entry name" value="PP2C_SIG"/>
    <property type="match status" value="1"/>
</dbReference>
<dbReference type="PROSITE" id="PS50112">
    <property type="entry name" value="PAS"/>
    <property type="match status" value="2"/>
</dbReference>
<dbReference type="Gene3D" id="3.30.450.40">
    <property type="match status" value="1"/>
</dbReference>
<keyword evidence="1" id="KW-0378">Hydrolase</keyword>
<dbReference type="AlphaFoldDB" id="A0A7G7MJE6"/>
<dbReference type="SUPFAM" id="SSF55781">
    <property type="entry name" value="GAF domain-like"/>
    <property type="match status" value="1"/>
</dbReference>
<dbReference type="Gene3D" id="3.30.450.20">
    <property type="entry name" value="PAS domain"/>
    <property type="match status" value="1"/>
</dbReference>
<dbReference type="SUPFAM" id="SSF55785">
    <property type="entry name" value="PYP-like sensor domain (PAS domain)"/>
    <property type="match status" value="1"/>
</dbReference>
<dbReference type="PANTHER" id="PTHR43156:SF2">
    <property type="entry name" value="STAGE II SPORULATION PROTEIN E"/>
    <property type="match status" value="1"/>
</dbReference>
<dbReference type="Pfam" id="PF07228">
    <property type="entry name" value="SpoIIE"/>
    <property type="match status" value="1"/>
</dbReference>
<dbReference type="InterPro" id="IPR052016">
    <property type="entry name" value="Bact_Sigma-Reg"/>
</dbReference>
<proteinExistence type="predicted"/>
<feature type="domain" description="PAS" evidence="2">
    <location>
        <begin position="191"/>
        <end position="237"/>
    </location>
</feature>
<dbReference type="Pfam" id="PF01590">
    <property type="entry name" value="GAF"/>
    <property type="match status" value="1"/>
</dbReference>
<name>A0A7G7MJE6_9PSEU</name>
<feature type="domain" description="PPM-type phosphatase" evidence="4">
    <location>
        <begin position="492"/>
        <end position="713"/>
    </location>
</feature>
<dbReference type="InterPro" id="IPR036457">
    <property type="entry name" value="PPM-type-like_dom_sf"/>
</dbReference>
<dbReference type="NCBIfam" id="TIGR00229">
    <property type="entry name" value="sensory_box"/>
    <property type="match status" value="1"/>
</dbReference>
<dbReference type="InterPro" id="IPR029016">
    <property type="entry name" value="GAF-like_dom_sf"/>
</dbReference>
<dbReference type="InterPro" id="IPR001610">
    <property type="entry name" value="PAC"/>
</dbReference>
<reference evidence="5 6" key="1">
    <citation type="submission" date="2020-08" db="EMBL/GenBank/DDBJ databases">
        <authorList>
            <person name="Mo P."/>
        </authorList>
    </citation>
    <scope>NUCLEOTIDE SEQUENCE [LARGE SCALE GENOMIC DNA]</scope>
    <source>
        <strain evidence="5 6">CGMCC 4.1532</strain>
    </source>
</reference>
<dbReference type="PROSITE" id="PS51746">
    <property type="entry name" value="PPM_2"/>
    <property type="match status" value="1"/>
</dbReference>
<dbReference type="CDD" id="cd00130">
    <property type="entry name" value="PAS"/>
    <property type="match status" value="1"/>
</dbReference>
<dbReference type="RefSeq" id="WP_185719736.1">
    <property type="nucleotide sequence ID" value="NZ_BAAAWI010000001.1"/>
</dbReference>
<dbReference type="InterPro" id="IPR001932">
    <property type="entry name" value="PPM-type_phosphatase-like_dom"/>
</dbReference>
<dbReference type="InterPro" id="IPR003018">
    <property type="entry name" value="GAF"/>
</dbReference>
<feature type="domain" description="PAC" evidence="3">
    <location>
        <begin position="238"/>
        <end position="292"/>
    </location>
</feature>
<evidence type="ECO:0000313" key="5">
    <source>
        <dbReference type="EMBL" id="QNG52907.1"/>
    </source>
</evidence>
<dbReference type="SMART" id="SM00065">
    <property type="entry name" value="GAF"/>
    <property type="match status" value="1"/>
</dbReference>
<accession>A0A7G7MJE6</accession>